<protein>
    <recommendedName>
        <fullName evidence="4">Fe/B12 periplasmic-binding domain-containing protein</fullName>
    </recommendedName>
</protein>
<reference evidence="2 3" key="1">
    <citation type="journal article" date="2020" name="Syst. Appl. Microbiol.">
        <title>Alienimonas chondri sp. nov., a novel planctomycete isolated from the biofilm of the red alga Chondrus crispus.</title>
        <authorList>
            <person name="Vitorino I."/>
            <person name="Albuquerque L."/>
            <person name="Wiegand S."/>
            <person name="Kallscheuer N."/>
            <person name="da Costa M.S."/>
            <person name="Lobo-da-Cunha A."/>
            <person name="Jogler C."/>
            <person name="Lage O.M."/>
        </authorList>
    </citation>
    <scope>NUCLEOTIDE SEQUENCE [LARGE SCALE GENOMIC DNA]</scope>
    <source>
        <strain evidence="2 3">LzC2</strain>
    </source>
</reference>
<proteinExistence type="predicted"/>
<feature type="compositionally biased region" description="Basic and acidic residues" evidence="1">
    <location>
        <begin position="143"/>
        <end position="153"/>
    </location>
</feature>
<accession>A0ABX1VJ26</accession>
<comment type="caution">
    <text evidence="2">The sequence shown here is derived from an EMBL/GenBank/DDBJ whole genome shotgun (WGS) entry which is preliminary data.</text>
</comment>
<organism evidence="2 3">
    <name type="scientific">Alienimonas chondri</name>
    <dbReference type="NCBI Taxonomy" id="2681879"/>
    <lineage>
        <taxon>Bacteria</taxon>
        <taxon>Pseudomonadati</taxon>
        <taxon>Planctomycetota</taxon>
        <taxon>Planctomycetia</taxon>
        <taxon>Planctomycetales</taxon>
        <taxon>Planctomycetaceae</taxon>
        <taxon>Alienimonas</taxon>
    </lineage>
</organism>
<dbReference type="Proteomes" id="UP000609651">
    <property type="component" value="Unassembled WGS sequence"/>
</dbReference>
<feature type="region of interest" description="Disordered" evidence="1">
    <location>
        <begin position="130"/>
        <end position="184"/>
    </location>
</feature>
<keyword evidence="3" id="KW-1185">Reference proteome</keyword>
<sequence length="184" mass="19456">MQADHPRRNAEHLAAASLRERFDRSVAAGRVATEGAEPVVPRVWGIGVGANLAKEVGGKVRTAFDGVDVAEAVQQQPDLIVLPRSTGRSFDYDVAGPEWLAAGFRVLTPPDDPAERPVWEKLVVLVPEDAALGRPAATDDDSIDGKPIDREPAEIGPQSTASSNVDRYAAETGAAAAPDSSARR</sequence>
<evidence type="ECO:0000313" key="3">
    <source>
        <dbReference type="Proteomes" id="UP000609651"/>
    </source>
</evidence>
<name>A0ABX1VJ26_9PLAN</name>
<evidence type="ECO:0008006" key="4">
    <source>
        <dbReference type="Google" id="ProtNLM"/>
    </source>
</evidence>
<dbReference type="EMBL" id="WTPX01000217">
    <property type="protein sequence ID" value="NNJ27855.1"/>
    <property type="molecule type" value="Genomic_DNA"/>
</dbReference>
<evidence type="ECO:0000256" key="1">
    <source>
        <dbReference type="SAM" id="MobiDB-lite"/>
    </source>
</evidence>
<evidence type="ECO:0000313" key="2">
    <source>
        <dbReference type="EMBL" id="NNJ27855.1"/>
    </source>
</evidence>
<gene>
    <name evidence="2" type="ORF">LzC2_39650</name>
</gene>